<dbReference type="Proteomes" id="UP001049176">
    <property type="component" value="Chromosome 10"/>
</dbReference>
<sequence>MHPYTCWVFNRNVDGLKSDPSPSIFGALPCSTQTRESGVRVVGSLATYTFIPRPCHGISSNCSVFHQNQVRFCVKTDLSMPNYTSVTRDDGSNIALVEWGPEPSVEIRGIVAKRPASKFLRHSSNERLRFWIMEVDGVDYIWIPNQNDGYTLYKAGENLMFAKTTSKCTAVVLHVVEHLVQSRLLPACLVATILMHRTTS</sequence>
<evidence type="ECO:0000313" key="2">
    <source>
        <dbReference type="Proteomes" id="UP001049176"/>
    </source>
</evidence>
<evidence type="ECO:0000313" key="1">
    <source>
        <dbReference type="EMBL" id="KAG7086249.1"/>
    </source>
</evidence>
<reference evidence="1" key="1">
    <citation type="journal article" date="2021" name="Genome Biol. Evol.">
        <title>The assembled and annotated genome of the fairy-ring fungus Marasmius oreades.</title>
        <authorList>
            <person name="Hiltunen M."/>
            <person name="Ament-Velasquez S.L."/>
            <person name="Johannesson H."/>
        </authorList>
    </citation>
    <scope>NUCLEOTIDE SEQUENCE</scope>
    <source>
        <strain evidence="1">03SP1</strain>
    </source>
</reference>
<comment type="caution">
    <text evidence="1">The sequence shown here is derived from an EMBL/GenBank/DDBJ whole genome shotgun (WGS) entry which is preliminary data.</text>
</comment>
<organism evidence="1 2">
    <name type="scientific">Marasmius oreades</name>
    <name type="common">fairy-ring Marasmius</name>
    <dbReference type="NCBI Taxonomy" id="181124"/>
    <lineage>
        <taxon>Eukaryota</taxon>
        <taxon>Fungi</taxon>
        <taxon>Dikarya</taxon>
        <taxon>Basidiomycota</taxon>
        <taxon>Agaricomycotina</taxon>
        <taxon>Agaricomycetes</taxon>
        <taxon>Agaricomycetidae</taxon>
        <taxon>Agaricales</taxon>
        <taxon>Marasmiineae</taxon>
        <taxon>Marasmiaceae</taxon>
        <taxon>Marasmius</taxon>
    </lineage>
</organism>
<dbReference type="OrthoDB" id="3191568at2759"/>
<proteinExistence type="predicted"/>
<dbReference type="RefSeq" id="XP_043002720.1">
    <property type="nucleotide sequence ID" value="XM_043159121.1"/>
</dbReference>
<dbReference type="AlphaFoldDB" id="A0A9P7RM79"/>
<protein>
    <submittedName>
        <fullName evidence="1">Uncharacterized protein</fullName>
    </submittedName>
</protein>
<gene>
    <name evidence="1" type="ORF">E1B28_002219</name>
</gene>
<keyword evidence="2" id="KW-1185">Reference proteome</keyword>
<dbReference type="GeneID" id="66071295"/>
<dbReference type="KEGG" id="more:E1B28_002219"/>
<accession>A0A9P7RM79</accession>
<name>A0A9P7RM79_9AGAR</name>
<dbReference type="EMBL" id="CM032190">
    <property type="protein sequence ID" value="KAG7086249.1"/>
    <property type="molecule type" value="Genomic_DNA"/>
</dbReference>